<evidence type="ECO:0000313" key="2">
    <source>
        <dbReference type="Proteomes" id="UP000219111"/>
    </source>
</evidence>
<dbReference type="EMBL" id="OBMT01000001">
    <property type="protein sequence ID" value="SOB94714.1"/>
    <property type="molecule type" value="Genomic_DNA"/>
</dbReference>
<dbReference type="Pfam" id="PF11390">
    <property type="entry name" value="FdsD"/>
    <property type="match status" value="1"/>
</dbReference>
<gene>
    <name evidence="1" type="ORF">SAMN05877831_101591</name>
</gene>
<accession>A0A285RLH1</accession>
<proteinExistence type="predicted"/>
<dbReference type="OrthoDB" id="7409377at2"/>
<sequence>MSQEKLIRMANQIAAFFAVQRGDQAEAVAAHISESWAAPMRAALLTHIAEGGTGLDALVIAAAPQIRPPG</sequence>
<dbReference type="InterPro" id="IPR021074">
    <property type="entry name" value="Formate_DH_dsu"/>
</dbReference>
<reference evidence="2" key="1">
    <citation type="submission" date="2017-08" db="EMBL/GenBank/DDBJ databases">
        <authorList>
            <person name="Varghese N."/>
            <person name="Submissions S."/>
        </authorList>
    </citation>
    <scope>NUCLEOTIDE SEQUENCE [LARGE SCALE GENOMIC DNA]</scope>
    <source>
        <strain evidence="2">JA276</strain>
    </source>
</reference>
<organism evidence="1 2">
    <name type="scientific">Rhodobacter maris</name>
    <dbReference type="NCBI Taxonomy" id="446682"/>
    <lineage>
        <taxon>Bacteria</taxon>
        <taxon>Pseudomonadati</taxon>
        <taxon>Pseudomonadota</taxon>
        <taxon>Alphaproteobacteria</taxon>
        <taxon>Rhodobacterales</taxon>
        <taxon>Rhodobacter group</taxon>
        <taxon>Rhodobacter</taxon>
    </lineage>
</organism>
<name>A0A285RLH1_9RHOB</name>
<dbReference type="RefSeq" id="WP_097068579.1">
    <property type="nucleotide sequence ID" value="NZ_OBMT01000001.1"/>
</dbReference>
<keyword evidence="2" id="KW-1185">Reference proteome</keyword>
<dbReference type="Proteomes" id="UP000219111">
    <property type="component" value="Unassembled WGS sequence"/>
</dbReference>
<dbReference type="AlphaFoldDB" id="A0A285RLH1"/>
<evidence type="ECO:0000313" key="1">
    <source>
        <dbReference type="EMBL" id="SOB94714.1"/>
    </source>
</evidence>
<protein>
    <submittedName>
        <fullName evidence="1">Formate dehydrogenase delta subunit</fullName>
    </submittedName>
</protein>